<feature type="domain" description="Carrier" evidence="8">
    <location>
        <begin position="1"/>
        <end position="72"/>
    </location>
</feature>
<keyword evidence="1 7" id="KW-0596">Phosphopantetheine</keyword>
<dbReference type="InterPro" id="IPR009081">
    <property type="entry name" value="PP-bd_ACP"/>
</dbReference>
<dbReference type="InterPro" id="IPR006162">
    <property type="entry name" value="Ppantetheine_attach_site"/>
</dbReference>
<feature type="modified residue" description="O-(pantetheine 4'-phosphoryl)serine" evidence="7">
    <location>
        <position position="34"/>
    </location>
</feature>
<reference evidence="9" key="1">
    <citation type="submission" date="2020-10" db="EMBL/GenBank/DDBJ databases">
        <authorList>
            <person name="Gilroy R."/>
        </authorList>
    </citation>
    <scope>NUCLEOTIDE SEQUENCE</scope>
    <source>
        <strain evidence="9">ChiSjej2B20-13462</strain>
    </source>
</reference>
<dbReference type="InterPro" id="IPR003231">
    <property type="entry name" value="ACP"/>
</dbReference>
<dbReference type="PANTHER" id="PTHR20863:SF76">
    <property type="entry name" value="CARRIER DOMAIN-CONTAINING PROTEIN"/>
    <property type="match status" value="1"/>
</dbReference>
<dbReference type="SUPFAM" id="SSF47336">
    <property type="entry name" value="ACP-like"/>
    <property type="match status" value="1"/>
</dbReference>
<comment type="pathway">
    <text evidence="7">Lipid metabolism; fatty acid biosynthesis.</text>
</comment>
<comment type="function">
    <text evidence="7">Carrier of the growing fatty acid chain in fatty acid biosynthesis.</text>
</comment>
<evidence type="ECO:0000256" key="7">
    <source>
        <dbReference type="HAMAP-Rule" id="MF_01217"/>
    </source>
</evidence>
<dbReference type="HAMAP" id="MF_01217">
    <property type="entry name" value="Acyl_carrier"/>
    <property type="match status" value="1"/>
</dbReference>
<comment type="caution">
    <text evidence="9">The sequence shown here is derived from an EMBL/GenBank/DDBJ whole genome shotgun (WGS) entry which is preliminary data.</text>
</comment>
<comment type="PTM">
    <text evidence="7">4'-phosphopantetheine is transferred from CoA to a specific serine of apo-ACP by AcpS. This modification is essential for activity because fatty acids are bound in thioester linkage to the sulfhydryl of the prosthetic group.</text>
</comment>
<dbReference type="Proteomes" id="UP000886874">
    <property type="component" value="Unassembled WGS sequence"/>
</dbReference>
<dbReference type="PROSITE" id="PS00012">
    <property type="entry name" value="PHOSPHOPANTETHEINE"/>
    <property type="match status" value="1"/>
</dbReference>
<dbReference type="Gene3D" id="1.10.1200.10">
    <property type="entry name" value="ACP-like"/>
    <property type="match status" value="1"/>
</dbReference>
<keyword evidence="6 7" id="KW-0275">Fatty acid biosynthesis</keyword>
<keyword evidence="5 7" id="KW-0443">Lipid metabolism</keyword>
<keyword evidence="7" id="KW-0963">Cytoplasm</keyword>
<protein>
    <recommendedName>
        <fullName evidence="7">Acyl carrier protein</fullName>
        <shortName evidence="7">ACP</shortName>
    </recommendedName>
</protein>
<dbReference type="InterPro" id="IPR036736">
    <property type="entry name" value="ACP-like_sf"/>
</dbReference>
<evidence type="ECO:0000313" key="10">
    <source>
        <dbReference type="Proteomes" id="UP000886874"/>
    </source>
</evidence>
<evidence type="ECO:0000256" key="3">
    <source>
        <dbReference type="ARBA" id="ARBA00022553"/>
    </source>
</evidence>
<keyword evidence="4 7" id="KW-0276">Fatty acid metabolism</keyword>
<accession>A0A9D0Z6C3</accession>
<dbReference type="PANTHER" id="PTHR20863">
    <property type="entry name" value="ACYL CARRIER PROTEIN"/>
    <property type="match status" value="1"/>
</dbReference>
<dbReference type="GO" id="GO:0009245">
    <property type="term" value="P:lipid A biosynthetic process"/>
    <property type="evidence" value="ECO:0007669"/>
    <property type="project" value="TreeGrafter"/>
</dbReference>
<comment type="subcellular location">
    <subcellularLocation>
        <location evidence="7">Cytoplasm</location>
    </subcellularLocation>
</comment>
<proteinExistence type="inferred from homology"/>
<gene>
    <name evidence="7" type="primary">acpP</name>
    <name evidence="9" type="ORF">IAA67_06860</name>
</gene>
<evidence type="ECO:0000256" key="2">
    <source>
        <dbReference type="ARBA" id="ARBA00022516"/>
    </source>
</evidence>
<evidence type="ECO:0000256" key="5">
    <source>
        <dbReference type="ARBA" id="ARBA00023098"/>
    </source>
</evidence>
<evidence type="ECO:0000256" key="6">
    <source>
        <dbReference type="ARBA" id="ARBA00023160"/>
    </source>
</evidence>
<dbReference type="GO" id="GO:0016020">
    <property type="term" value="C:membrane"/>
    <property type="evidence" value="ECO:0007669"/>
    <property type="project" value="GOC"/>
</dbReference>
<dbReference type="GO" id="GO:0000036">
    <property type="term" value="F:acyl carrier activity"/>
    <property type="evidence" value="ECO:0007669"/>
    <property type="project" value="UniProtKB-UniRule"/>
</dbReference>
<evidence type="ECO:0000313" key="9">
    <source>
        <dbReference type="EMBL" id="HIQ70031.1"/>
    </source>
</evidence>
<keyword evidence="3 7" id="KW-0597">Phosphoprotein</keyword>
<comment type="similarity">
    <text evidence="7">Belongs to the acyl carrier protein (ACP) family.</text>
</comment>
<dbReference type="Pfam" id="PF00550">
    <property type="entry name" value="PP-binding"/>
    <property type="match status" value="1"/>
</dbReference>
<dbReference type="GO" id="GO:0005829">
    <property type="term" value="C:cytosol"/>
    <property type="evidence" value="ECO:0007669"/>
    <property type="project" value="TreeGrafter"/>
</dbReference>
<evidence type="ECO:0000256" key="1">
    <source>
        <dbReference type="ARBA" id="ARBA00022450"/>
    </source>
</evidence>
<keyword evidence="2 7" id="KW-0444">Lipid biosynthesis</keyword>
<dbReference type="PROSITE" id="PS50075">
    <property type="entry name" value="CARRIER"/>
    <property type="match status" value="1"/>
</dbReference>
<dbReference type="NCBIfam" id="NF002150">
    <property type="entry name" value="PRK00982.1-4"/>
    <property type="match status" value="1"/>
</dbReference>
<reference evidence="9" key="2">
    <citation type="journal article" date="2021" name="PeerJ">
        <title>Extensive microbial diversity within the chicken gut microbiome revealed by metagenomics and culture.</title>
        <authorList>
            <person name="Gilroy R."/>
            <person name="Ravi A."/>
            <person name="Getino M."/>
            <person name="Pursley I."/>
            <person name="Horton D.L."/>
            <person name="Alikhan N.F."/>
            <person name="Baker D."/>
            <person name="Gharbi K."/>
            <person name="Hall N."/>
            <person name="Watson M."/>
            <person name="Adriaenssens E.M."/>
            <person name="Foster-Nyarko E."/>
            <person name="Jarju S."/>
            <person name="Secka A."/>
            <person name="Antonio M."/>
            <person name="Oren A."/>
            <person name="Chaudhuri R.R."/>
            <person name="La Ragione R."/>
            <person name="Hildebrand F."/>
            <person name="Pallen M.J."/>
        </authorList>
    </citation>
    <scope>NUCLEOTIDE SEQUENCE</scope>
    <source>
        <strain evidence="9">ChiSjej2B20-13462</strain>
    </source>
</reference>
<dbReference type="GO" id="GO:0000035">
    <property type="term" value="F:acyl binding"/>
    <property type="evidence" value="ECO:0007669"/>
    <property type="project" value="TreeGrafter"/>
</dbReference>
<organism evidence="9 10">
    <name type="scientific">Candidatus Avoscillospira stercorigallinarum</name>
    <dbReference type="NCBI Taxonomy" id="2840708"/>
    <lineage>
        <taxon>Bacteria</taxon>
        <taxon>Bacillati</taxon>
        <taxon>Bacillota</taxon>
        <taxon>Clostridia</taxon>
        <taxon>Eubacteriales</taxon>
        <taxon>Oscillospiraceae</taxon>
        <taxon>Oscillospiraceae incertae sedis</taxon>
        <taxon>Candidatus Avoscillospira</taxon>
    </lineage>
</organism>
<evidence type="ECO:0000259" key="8">
    <source>
        <dbReference type="PROSITE" id="PS50075"/>
    </source>
</evidence>
<sequence length="73" mass="8255">MVFETIANLIAERNDCDASEIKRETTFQDLGIDSLDTVEMLMDLEDQLGMEIELDQKVETVGDLVDFIESKQG</sequence>
<dbReference type="AlphaFoldDB" id="A0A9D0Z6C3"/>
<dbReference type="EMBL" id="DVFN01000097">
    <property type="protein sequence ID" value="HIQ70031.1"/>
    <property type="molecule type" value="Genomic_DNA"/>
</dbReference>
<name>A0A9D0Z6C3_9FIRM</name>
<evidence type="ECO:0000256" key="4">
    <source>
        <dbReference type="ARBA" id="ARBA00022832"/>
    </source>
</evidence>